<evidence type="ECO:0008006" key="4">
    <source>
        <dbReference type="Google" id="ProtNLM"/>
    </source>
</evidence>
<dbReference type="Proteomes" id="UP001418444">
    <property type="component" value="Unassembled WGS sequence"/>
</dbReference>
<dbReference type="EMBL" id="BAAAZW010000007">
    <property type="protein sequence ID" value="GAA3963414.1"/>
    <property type="molecule type" value="Genomic_DNA"/>
</dbReference>
<accession>A0ABP7PDA6</accession>
<feature type="signal peptide" evidence="1">
    <location>
        <begin position="1"/>
        <end position="19"/>
    </location>
</feature>
<dbReference type="RefSeq" id="WP_344784148.1">
    <property type="nucleotide sequence ID" value="NZ_BAAAZW010000007.1"/>
</dbReference>
<reference evidence="3" key="1">
    <citation type="journal article" date="2019" name="Int. J. Syst. Evol. Microbiol.">
        <title>The Global Catalogue of Microorganisms (GCM) 10K type strain sequencing project: providing services to taxonomists for standard genome sequencing and annotation.</title>
        <authorList>
            <consortium name="The Broad Institute Genomics Platform"/>
            <consortium name="The Broad Institute Genome Sequencing Center for Infectious Disease"/>
            <person name="Wu L."/>
            <person name="Ma J."/>
        </authorList>
    </citation>
    <scope>NUCLEOTIDE SEQUENCE [LARGE SCALE GENOMIC DNA]</scope>
    <source>
        <strain evidence="3">JCM 16923</strain>
    </source>
</reference>
<gene>
    <name evidence="2" type="ORF">GCM10022231_24540</name>
</gene>
<evidence type="ECO:0000313" key="3">
    <source>
        <dbReference type="Proteomes" id="UP001418444"/>
    </source>
</evidence>
<keyword evidence="1" id="KW-0732">Signal</keyword>
<keyword evidence="3" id="KW-1185">Reference proteome</keyword>
<feature type="chain" id="PRO_5047516132" description="Lipoprotein" evidence="1">
    <location>
        <begin position="20"/>
        <end position="159"/>
    </location>
</feature>
<evidence type="ECO:0000256" key="1">
    <source>
        <dbReference type="SAM" id="SignalP"/>
    </source>
</evidence>
<sequence length="159" mass="17258">MLALAVVSFALAACGGEQAAPGSATAEVTTVTEQSHEGSDAAIAVCRQVITSAGVMVRDYNAFITRLNQTQNYARIDKEDRYARETLNTGADLVREALSPEVPQDLEQKVQEFLTTTEQLSEQIGARRKLALNKAMDNWSDARTELIDSCGEFMPTGTN</sequence>
<name>A0ABP7PDA6_9ACTN</name>
<protein>
    <recommendedName>
        <fullName evidence="4">Lipoprotein</fullName>
    </recommendedName>
</protein>
<comment type="caution">
    <text evidence="2">The sequence shown here is derived from an EMBL/GenBank/DDBJ whole genome shotgun (WGS) entry which is preliminary data.</text>
</comment>
<organism evidence="2 3">
    <name type="scientific">Gordonia caeni</name>
    <dbReference type="NCBI Taxonomy" id="1007097"/>
    <lineage>
        <taxon>Bacteria</taxon>
        <taxon>Bacillati</taxon>
        <taxon>Actinomycetota</taxon>
        <taxon>Actinomycetes</taxon>
        <taxon>Mycobacteriales</taxon>
        <taxon>Gordoniaceae</taxon>
        <taxon>Gordonia</taxon>
    </lineage>
</organism>
<evidence type="ECO:0000313" key="2">
    <source>
        <dbReference type="EMBL" id="GAA3963414.1"/>
    </source>
</evidence>
<proteinExistence type="predicted"/>